<protein>
    <submittedName>
        <fullName evidence="2">Nucleoside-diphosphate-sugar epimerase</fullName>
    </submittedName>
</protein>
<dbReference type="InterPro" id="IPR001509">
    <property type="entry name" value="Epimerase_deHydtase"/>
</dbReference>
<dbReference type="PANTHER" id="PTHR48079">
    <property type="entry name" value="PROTEIN YEEZ"/>
    <property type="match status" value="1"/>
</dbReference>
<dbReference type="InterPro" id="IPR051783">
    <property type="entry name" value="NAD(P)-dependent_oxidoreduct"/>
</dbReference>
<proteinExistence type="predicted"/>
<dbReference type="STRING" id="587909.SAMN05421810_10656"/>
<dbReference type="SUPFAM" id="SSF51735">
    <property type="entry name" value="NAD(P)-binding Rossmann-fold domains"/>
    <property type="match status" value="1"/>
</dbReference>
<dbReference type="EMBL" id="FOWW01000006">
    <property type="protein sequence ID" value="SFQ31180.1"/>
    <property type="molecule type" value="Genomic_DNA"/>
</dbReference>
<dbReference type="RefSeq" id="WP_177216963.1">
    <property type="nucleotide sequence ID" value="NZ_FOWW01000006.1"/>
</dbReference>
<organism evidence="2 3">
    <name type="scientific">Amycolatopsis arida</name>
    <dbReference type="NCBI Taxonomy" id="587909"/>
    <lineage>
        <taxon>Bacteria</taxon>
        <taxon>Bacillati</taxon>
        <taxon>Actinomycetota</taxon>
        <taxon>Actinomycetes</taxon>
        <taxon>Pseudonocardiales</taxon>
        <taxon>Pseudonocardiaceae</taxon>
        <taxon>Amycolatopsis</taxon>
    </lineage>
</organism>
<reference evidence="3" key="1">
    <citation type="submission" date="2016-10" db="EMBL/GenBank/DDBJ databases">
        <authorList>
            <person name="Varghese N."/>
            <person name="Submissions S."/>
        </authorList>
    </citation>
    <scope>NUCLEOTIDE SEQUENCE [LARGE SCALE GENOMIC DNA]</scope>
    <source>
        <strain evidence="3">CGMCC 4.5579</strain>
    </source>
</reference>
<dbReference type="InterPro" id="IPR036291">
    <property type="entry name" value="NAD(P)-bd_dom_sf"/>
</dbReference>
<dbReference type="Gene3D" id="3.40.50.720">
    <property type="entry name" value="NAD(P)-binding Rossmann-like Domain"/>
    <property type="match status" value="1"/>
</dbReference>
<gene>
    <name evidence="2" type="ORF">SAMN05421810_10656</name>
</gene>
<keyword evidence="3" id="KW-1185">Reference proteome</keyword>
<dbReference type="PANTHER" id="PTHR48079:SF6">
    <property type="entry name" value="NAD(P)-BINDING DOMAIN-CONTAINING PROTEIN-RELATED"/>
    <property type="match status" value="1"/>
</dbReference>
<feature type="domain" description="NAD-dependent epimerase/dehydratase" evidence="1">
    <location>
        <begin position="6"/>
        <end position="169"/>
    </location>
</feature>
<name>A0A1I5XGW2_9PSEU</name>
<evidence type="ECO:0000259" key="1">
    <source>
        <dbReference type="Pfam" id="PF01370"/>
    </source>
</evidence>
<dbReference type="GO" id="GO:0004029">
    <property type="term" value="F:aldehyde dehydrogenase (NAD+) activity"/>
    <property type="evidence" value="ECO:0007669"/>
    <property type="project" value="TreeGrafter"/>
</dbReference>
<dbReference type="AlphaFoldDB" id="A0A1I5XGW2"/>
<dbReference type="Pfam" id="PF01370">
    <property type="entry name" value="Epimerase"/>
    <property type="match status" value="1"/>
</dbReference>
<sequence length="352" mass="37532">MTGIRVVVTGATGNVGTSLVSALADDERVGTVVGLARRRAEWGHPGVELSTVDVSRDDLEPVLAGADVVVHLAWLFQPTRDPATTWENNVIGSLRVFDAVAAAGVPALVYASSVGAYSPGPKHPPVAEDWPTHGWPGAAYTREKAYLERVLDAFELAHPQVRVVRMRPGFMFKRESASEQRRLFAGPLLPGMLVRPWLVPLLPDLPGLRFQALHTSDAADGFRRAVLGDVRGAVNLAAEPVVDVEVLAELLDARAVPVSLPPVRAALAAAWKVHAVPAAPGLFDAVPRLPVMDCARARDELGWAPRHSARDALAEFLAGLREGAGLPTPPLAPRVEGGRLHELLRTGVGARP</sequence>
<evidence type="ECO:0000313" key="2">
    <source>
        <dbReference type="EMBL" id="SFQ31180.1"/>
    </source>
</evidence>
<dbReference type="GO" id="GO:0005737">
    <property type="term" value="C:cytoplasm"/>
    <property type="evidence" value="ECO:0007669"/>
    <property type="project" value="TreeGrafter"/>
</dbReference>
<evidence type="ECO:0000313" key="3">
    <source>
        <dbReference type="Proteomes" id="UP000198727"/>
    </source>
</evidence>
<dbReference type="Proteomes" id="UP000198727">
    <property type="component" value="Unassembled WGS sequence"/>
</dbReference>
<accession>A0A1I5XGW2</accession>